<organism evidence="2">
    <name type="scientific">Salinispirillum sp. LH 10-3-1</name>
    <dbReference type="NCBI Taxonomy" id="2952525"/>
    <lineage>
        <taxon>Bacteria</taxon>
        <taxon>Pseudomonadati</taxon>
        <taxon>Pseudomonadota</taxon>
        <taxon>Gammaproteobacteria</taxon>
        <taxon>Oceanospirillales</taxon>
        <taxon>Saccharospirillaceae</taxon>
        <taxon>Salinispirillum</taxon>
    </lineage>
</organism>
<dbReference type="AlphaFoldDB" id="A0AB38YC34"/>
<keyword evidence="1" id="KW-1133">Transmembrane helix</keyword>
<accession>A0AB38YC34</accession>
<evidence type="ECO:0000313" key="2">
    <source>
        <dbReference type="EMBL" id="WLD56873.1"/>
    </source>
</evidence>
<keyword evidence="1" id="KW-0812">Transmembrane</keyword>
<name>A0AB38YC34_9GAMM</name>
<sequence>MEKLPKAIVITALIAAATTMSVLGISGASLVWFLVVLMILG</sequence>
<reference evidence="2" key="1">
    <citation type="submission" date="2022-07" db="EMBL/GenBank/DDBJ databases">
        <title>Complete genome sequence of Salinispirillum sp. LH10-3-1 capable of multiple carbohydrate inversion isolated from a soda lake.</title>
        <authorList>
            <person name="Liu J."/>
            <person name="Zhai Y."/>
            <person name="Zhang H."/>
            <person name="Yang H."/>
            <person name="Qu J."/>
            <person name="Li J."/>
        </authorList>
    </citation>
    <scope>NUCLEOTIDE SEQUENCE</scope>
    <source>
        <strain evidence="2">LH 10-3-1</strain>
    </source>
</reference>
<keyword evidence="1" id="KW-0472">Membrane</keyword>
<evidence type="ECO:0000256" key="1">
    <source>
        <dbReference type="SAM" id="Phobius"/>
    </source>
</evidence>
<dbReference type="RefSeq" id="WP_304994158.1">
    <property type="nucleotide sequence ID" value="NZ_CP101717.1"/>
</dbReference>
<dbReference type="EMBL" id="CP101717">
    <property type="protein sequence ID" value="WLD56873.1"/>
    <property type="molecule type" value="Genomic_DNA"/>
</dbReference>
<gene>
    <name evidence="2" type="ORF">NFC81_09030</name>
</gene>
<protein>
    <recommendedName>
        <fullName evidence="3">Phosphatidate cytidylyltransferase</fullName>
    </recommendedName>
</protein>
<feature type="transmembrane region" description="Helical" evidence="1">
    <location>
        <begin position="7"/>
        <end position="40"/>
    </location>
</feature>
<proteinExistence type="predicted"/>
<evidence type="ECO:0008006" key="3">
    <source>
        <dbReference type="Google" id="ProtNLM"/>
    </source>
</evidence>